<evidence type="ECO:0000256" key="4">
    <source>
        <dbReference type="ARBA" id="ARBA00048819"/>
    </source>
</evidence>
<dbReference type="Proteomes" id="UP000010729">
    <property type="component" value="Unassembled WGS sequence"/>
</dbReference>
<evidence type="ECO:0000256" key="3">
    <source>
        <dbReference type="ARBA" id="ARBA00022840"/>
    </source>
</evidence>
<organism evidence="6 7">
    <name type="scientific">Arthrobacter crystallopoietes BAB-32</name>
    <dbReference type="NCBI Taxonomy" id="1246476"/>
    <lineage>
        <taxon>Bacteria</taxon>
        <taxon>Bacillati</taxon>
        <taxon>Actinomycetota</taxon>
        <taxon>Actinomycetes</taxon>
        <taxon>Micrococcales</taxon>
        <taxon>Micrococcaceae</taxon>
        <taxon>Crystallibacter</taxon>
    </lineage>
</organism>
<dbReference type="PANTHER" id="PTHR36510:SF1">
    <property type="entry name" value="GLUTAMATE--CYSTEINE LIGASE 2-RELATED"/>
    <property type="match status" value="1"/>
</dbReference>
<dbReference type="Pfam" id="PF04107">
    <property type="entry name" value="GCS2"/>
    <property type="match status" value="1"/>
</dbReference>
<dbReference type="NCBIfam" id="NF010041">
    <property type="entry name" value="PRK13517.1-1"/>
    <property type="match status" value="1"/>
</dbReference>
<dbReference type="GO" id="GO:0005524">
    <property type="term" value="F:ATP binding"/>
    <property type="evidence" value="ECO:0007669"/>
    <property type="project" value="UniProtKB-KW"/>
</dbReference>
<comment type="catalytic activity">
    <reaction evidence="4 5">
        <text>L-cysteine + L-glutamate + ATP = gamma-L-glutamyl-L-cysteine + ADP + phosphate + H(+)</text>
        <dbReference type="Rhea" id="RHEA:13285"/>
        <dbReference type="ChEBI" id="CHEBI:15378"/>
        <dbReference type="ChEBI" id="CHEBI:29985"/>
        <dbReference type="ChEBI" id="CHEBI:30616"/>
        <dbReference type="ChEBI" id="CHEBI:35235"/>
        <dbReference type="ChEBI" id="CHEBI:43474"/>
        <dbReference type="ChEBI" id="CHEBI:58173"/>
        <dbReference type="ChEBI" id="CHEBI:456216"/>
        <dbReference type="EC" id="6.3.2.2"/>
    </reaction>
</comment>
<reference evidence="6 7" key="1">
    <citation type="journal article" date="2013" name="Genome Announc.">
        <title>Draft Genome Sequence of Arthrobacter crystallopoietes Strain BAB-32, Revealing Genes for Bioremediation.</title>
        <authorList>
            <person name="Joshi M.N."/>
            <person name="Pandit A.S."/>
            <person name="Sharma A."/>
            <person name="Pandya R.V."/>
            <person name="Desai S.M."/>
            <person name="Saxena A.K."/>
            <person name="Bagatharia S.B."/>
        </authorList>
    </citation>
    <scope>NUCLEOTIDE SEQUENCE [LARGE SCALE GENOMIC DNA]</scope>
    <source>
        <strain evidence="6 7">BAB-32</strain>
    </source>
</reference>
<dbReference type="HAMAP" id="MF_01609">
    <property type="entry name" value="Glu_cys_ligase_2"/>
    <property type="match status" value="1"/>
</dbReference>
<dbReference type="EC" id="6.3.2.2" evidence="5"/>
<dbReference type="InterPro" id="IPR014746">
    <property type="entry name" value="Gln_synth/guanido_kin_cat_dom"/>
</dbReference>
<dbReference type="InterPro" id="IPR050141">
    <property type="entry name" value="GCL_type2/YbdK_subfam"/>
</dbReference>
<evidence type="ECO:0000256" key="5">
    <source>
        <dbReference type="HAMAP-Rule" id="MF_01609"/>
    </source>
</evidence>
<dbReference type="AlphaFoldDB" id="N1UU90"/>
<keyword evidence="2 5" id="KW-0547">Nucleotide-binding</keyword>
<dbReference type="SUPFAM" id="SSF55931">
    <property type="entry name" value="Glutamine synthetase/guanido kinase"/>
    <property type="match status" value="1"/>
</dbReference>
<comment type="function">
    <text evidence="5">ATP-dependent carboxylate-amine ligase which exhibits weak glutamate--cysteine ligase activity.</text>
</comment>
<dbReference type="Gene3D" id="3.30.590.20">
    <property type="match status" value="1"/>
</dbReference>
<comment type="caution">
    <text evidence="6">The sequence shown here is derived from an EMBL/GenBank/DDBJ whole genome shotgun (WGS) entry which is preliminary data.</text>
</comment>
<dbReference type="GO" id="GO:0042398">
    <property type="term" value="P:modified amino acid biosynthetic process"/>
    <property type="evidence" value="ECO:0007669"/>
    <property type="project" value="InterPro"/>
</dbReference>
<dbReference type="EMBL" id="ANPE02000140">
    <property type="protein sequence ID" value="EMY33996.1"/>
    <property type="molecule type" value="Genomic_DNA"/>
</dbReference>
<keyword evidence="1 5" id="KW-0436">Ligase</keyword>
<protein>
    <recommendedName>
        <fullName evidence="5">Putative glutamate--cysteine ligase 2</fullName>
        <ecNumber evidence="5">6.3.2.2</ecNumber>
    </recommendedName>
    <alternativeName>
        <fullName evidence="5">Gamma-glutamylcysteine synthetase 2</fullName>
        <shortName evidence="5">GCS 2</shortName>
        <shortName evidence="5">Gamma-GCS 2</shortName>
    </alternativeName>
</protein>
<comment type="similarity">
    <text evidence="5">Belongs to the glutamate--cysteine ligase type 2 family. YbdK subfamily.</text>
</comment>
<dbReference type="InterPro" id="IPR011793">
    <property type="entry name" value="YbdK"/>
</dbReference>
<keyword evidence="7" id="KW-1185">Reference proteome</keyword>
<accession>N1UU90</accession>
<proteinExistence type="inferred from homology"/>
<dbReference type="InterPro" id="IPR006336">
    <property type="entry name" value="GCS2"/>
</dbReference>
<name>N1UU90_9MICC</name>
<sequence>MATLGIEEEYLLLDPATGLPAPQADEVAERLEGSLHVARSDIQRELLNCQIETATTVCTTLTEAEESLLNFRRQLDTAARKAGVRAAATGTAARIEDDYPQLTDKQRYYELKASAKGIVADQFVNGQHVHVSVPDKETGVQALNRIRPWLPAIVALGANSPFWLDRDSGFASWRIVHYRRWPVQGCTPIFADAADYERRIQRLVDAGVIIDRGVLTWLARLSDNYPTLEVRAADVQLEAQDAVLIAALVRGMVVTAVESQAAGKDYPVPDPELLDAAVWQAGREGLSDKLIDPHSGVLLPARDVINLLVRSIRPALEEAGDAEWVDASLERIWAEGTGAERQRRAMFSGGLPALMDLYAGALAAEA</sequence>
<evidence type="ECO:0000313" key="6">
    <source>
        <dbReference type="EMBL" id="EMY33996.1"/>
    </source>
</evidence>
<dbReference type="OrthoDB" id="9769628at2"/>
<dbReference type="NCBIfam" id="TIGR02050">
    <property type="entry name" value="gshA_cyan_rel"/>
    <property type="match status" value="1"/>
</dbReference>
<evidence type="ECO:0000256" key="1">
    <source>
        <dbReference type="ARBA" id="ARBA00022598"/>
    </source>
</evidence>
<dbReference type="RefSeq" id="WP_005269310.1">
    <property type="nucleotide sequence ID" value="NZ_ANPE02000140.1"/>
</dbReference>
<dbReference type="GO" id="GO:0004357">
    <property type="term" value="F:glutamate-cysteine ligase activity"/>
    <property type="evidence" value="ECO:0007669"/>
    <property type="project" value="UniProtKB-EC"/>
</dbReference>
<dbReference type="PANTHER" id="PTHR36510">
    <property type="entry name" value="GLUTAMATE--CYSTEINE LIGASE 2-RELATED"/>
    <property type="match status" value="1"/>
</dbReference>
<gene>
    <name evidence="6" type="ORF">D477_011966</name>
</gene>
<keyword evidence="3 5" id="KW-0067">ATP-binding</keyword>
<evidence type="ECO:0000256" key="2">
    <source>
        <dbReference type="ARBA" id="ARBA00022741"/>
    </source>
</evidence>
<evidence type="ECO:0000313" key="7">
    <source>
        <dbReference type="Proteomes" id="UP000010729"/>
    </source>
</evidence>